<keyword evidence="4" id="KW-1185">Reference proteome</keyword>
<dbReference type="EMBL" id="FNDX01000038">
    <property type="protein sequence ID" value="SDK32202.1"/>
    <property type="molecule type" value="Genomic_DNA"/>
</dbReference>
<dbReference type="Gene3D" id="3.90.190.10">
    <property type="entry name" value="Protein tyrosine phosphatase superfamily"/>
    <property type="match status" value="1"/>
</dbReference>
<dbReference type="OrthoDB" id="1188001at2"/>
<dbReference type="Proteomes" id="UP000199050">
    <property type="component" value="Unassembled WGS sequence"/>
</dbReference>
<reference evidence="4" key="1">
    <citation type="submission" date="2016-10" db="EMBL/GenBank/DDBJ databases">
        <authorList>
            <person name="Varghese N."/>
            <person name="Submissions S."/>
        </authorList>
    </citation>
    <scope>NUCLEOTIDE SEQUENCE [LARGE SCALE GENOMIC DNA]</scope>
    <source>
        <strain evidence="4">CGMCC 1.11012</strain>
    </source>
</reference>
<protein>
    <submittedName>
        <fullName evidence="3">Protein-tyrosine phosphatase</fullName>
    </submittedName>
</protein>
<dbReference type="InterPro" id="IPR026893">
    <property type="entry name" value="Tyr/Ser_Pase_IphP-type"/>
</dbReference>
<evidence type="ECO:0000256" key="1">
    <source>
        <dbReference type="ARBA" id="ARBA00009580"/>
    </source>
</evidence>
<evidence type="ECO:0000313" key="3">
    <source>
        <dbReference type="EMBL" id="SDK32202.1"/>
    </source>
</evidence>
<accession>A0A1G9AY68</accession>
<dbReference type="PANTHER" id="PTHR31126:SF1">
    <property type="entry name" value="TYROSINE SPECIFIC PROTEIN PHOSPHATASES DOMAIN-CONTAINING PROTEIN"/>
    <property type="match status" value="1"/>
</dbReference>
<evidence type="ECO:0000259" key="2">
    <source>
        <dbReference type="PROSITE" id="PS50056"/>
    </source>
</evidence>
<dbReference type="InterPro" id="IPR029021">
    <property type="entry name" value="Prot-tyrosine_phosphatase-like"/>
</dbReference>
<dbReference type="InterPro" id="IPR016130">
    <property type="entry name" value="Tyr_Pase_AS"/>
</dbReference>
<proteinExistence type="inferred from homology"/>
<organism evidence="3 4">
    <name type="scientific">Paenibacillus typhae</name>
    <dbReference type="NCBI Taxonomy" id="1174501"/>
    <lineage>
        <taxon>Bacteria</taxon>
        <taxon>Bacillati</taxon>
        <taxon>Bacillota</taxon>
        <taxon>Bacilli</taxon>
        <taxon>Bacillales</taxon>
        <taxon>Paenibacillaceae</taxon>
        <taxon>Paenibacillus</taxon>
    </lineage>
</organism>
<dbReference type="PROSITE" id="PS00383">
    <property type="entry name" value="TYR_PHOSPHATASE_1"/>
    <property type="match status" value="1"/>
</dbReference>
<evidence type="ECO:0000313" key="4">
    <source>
        <dbReference type="Proteomes" id="UP000199050"/>
    </source>
</evidence>
<dbReference type="RefSeq" id="WP_090717954.1">
    <property type="nucleotide sequence ID" value="NZ_CBCSKY010000014.1"/>
</dbReference>
<dbReference type="STRING" id="1174501.SAMN05216192_13825"/>
<feature type="domain" description="Tyrosine specific protein phosphatases" evidence="2">
    <location>
        <begin position="123"/>
        <end position="193"/>
    </location>
</feature>
<dbReference type="GO" id="GO:0004721">
    <property type="term" value="F:phosphoprotein phosphatase activity"/>
    <property type="evidence" value="ECO:0007669"/>
    <property type="project" value="InterPro"/>
</dbReference>
<dbReference type="PROSITE" id="PS50056">
    <property type="entry name" value="TYR_PHOSPHATASE_2"/>
    <property type="match status" value="1"/>
</dbReference>
<dbReference type="InterPro" id="IPR000387">
    <property type="entry name" value="Tyr_Pase_dom"/>
</dbReference>
<dbReference type="AlphaFoldDB" id="A0A1G9AY68"/>
<comment type="similarity">
    <text evidence="1">Belongs to the protein-tyrosine phosphatase family.</text>
</comment>
<sequence length="246" mass="26879">MTTTTNYTVRLLQLDGAYNVRDIGGYGTTDGGVVQTGRLFRADGLHRLTERDQQSLLGRGVRTIIDLRHGDELLQKRNVFADSADVAYHNVSLINPATTMAADIRSLGDMYKNMLDQCGPQLSRVFELISQAEAEGVLFHCAAGKDRTGVVAGLLLDLAGVPVPSIVADYAETETNLLPLMEEFRAEMPEMMQGGAYDAFLGSAPENMELMLDHLHRVYGGAESYLLSVGLSKLQIDSLKKKLLEA</sequence>
<dbReference type="SUPFAM" id="SSF52799">
    <property type="entry name" value="(Phosphotyrosine protein) phosphatases II"/>
    <property type="match status" value="1"/>
</dbReference>
<dbReference type="Pfam" id="PF13350">
    <property type="entry name" value="Y_phosphatase3"/>
    <property type="match status" value="1"/>
</dbReference>
<gene>
    <name evidence="3" type="ORF">SAMN05216192_13825</name>
</gene>
<dbReference type="PANTHER" id="PTHR31126">
    <property type="entry name" value="TYROSINE-PROTEIN PHOSPHATASE"/>
    <property type="match status" value="1"/>
</dbReference>
<name>A0A1G9AY68_9BACL</name>